<dbReference type="Pfam" id="PF00018">
    <property type="entry name" value="SH3_1"/>
    <property type="match status" value="1"/>
</dbReference>
<dbReference type="Gene3D" id="2.30.30.40">
    <property type="entry name" value="SH3 Domains"/>
    <property type="match status" value="1"/>
</dbReference>
<feature type="domain" description="Guanylate kinase-like" evidence="5">
    <location>
        <begin position="323"/>
        <end position="506"/>
    </location>
</feature>
<evidence type="ECO:0000256" key="3">
    <source>
        <dbReference type="PROSITE-ProRule" id="PRU00192"/>
    </source>
</evidence>
<reference evidence="7 8" key="1">
    <citation type="submission" date="2021-04" db="EMBL/GenBank/DDBJ databases">
        <authorList>
            <person name="Bliznina A."/>
        </authorList>
    </citation>
    <scope>NUCLEOTIDE SEQUENCE [LARGE SCALE GENOMIC DNA]</scope>
</reference>
<dbReference type="InterPro" id="IPR036034">
    <property type="entry name" value="PDZ_sf"/>
</dbReference>
<dbReference type="PROSITE" id="PS50002">
    <property type="entry name" value="SH3"/>
    <property type="match status" value="1"/>
</dbReference>
<evidence type="ECO:0000259" key="6">
    <source>
        <dbReference type="PROSITE" id="PS51022"/>
    </source>
</evidence>
<dbReference type="InterPro" id="IPR008144">
    <property type="entry name" value="Guanylate_kin-like_dom"/>
</dbReference>
<dbReference type="SMART" id="SM00072">
    <property type="entry name" value="GuKc"/>
    <property type="match status" value="1"/>
</dbReference>
<dbReference type="InterPro" id="IPR008145">
    <property type="entry name" value="GK/Ca_channel_bsu"/>
</dbReference>
<dbReference type="InterPro" id="IPR001452">
    <property type="entry name" value="SH3_domain"/>
</dbReference>
<dbReference type="Proteomes" id="UP001158576">
    <property type="component" value="Chromosome 2"/>
</dbReference>
<comment type="similarity">
    <text evidence="1">Belongs to the MAGUK family.</text>
</comment>
<accession>A0ABN7TEV7</accession>
<dbReference type="InterPro" id="IPR004172">
    <property type="entry name" value="L27_dom"/>
</dbReference>
<evidence type="ECO:0000313" key="7">
    <source>
        <dbReference type="EMBL" id="CAG5113201.1"/>
    </source>
</evidence>
<dbReference type="InterPro" id="IPR050716">
    <property type="entry name" value="MAGUK"/>
</dbReference>
<dbReference type="Pfam" id="PF00625">
    <property type="entry name" value="Guanylate_kin"/>
    <property type="match status" value="1"/>
</dbReference>
<dbReference type="SUPFAM" id="SSF50156">
    <property type="entry name" value="PDZ domain-like"/>
    <property type="match status" value="1"/>
</dbReference>
<organism evidence="7 8">
    <name type="scientific">Oikopleura dioica</name>
    <name type="common">Tunicate</name>
    <dbReference type="NCBI Taxonomy" id="34765"/>
    <lineage>
        <taxon>Eukaryota</taxon>
        <taxon>Metazoa</taxon>
        <taxon>Chordata</taxon>
        <taxon>Tunicata</taxon>
        <taxon>Appendicularia</taxon>
        <taxon>Copelata</taxon>
        <taxon>Oikopleuridae</taxon>
        <taxon>Oikopleura</taxon>
    </lineage>
</organism>
<dbReference type="PROSITE" id="PS50052">
    <property type="entry name" value="GUANYLATE_KINASE_2"/>
    <property type="match status" value="1"/>
</dbReference>
<gene>
    <name evidence="7" type="ORF">OKIOD_LOCUS16094</name>
</gene>
<keyword evidence="8" id="KW-1185">Reference proteome</keyword>
<feature type="domain" description="SH3" evidence="4">
    <location>
        <begin position="206"/>
        <end position="274"/>
    </location>
</feature>
<dbReference type="SMART" id="SM00326">
    <property type="entry name" value="SH3"/>
    <property type="match status" value="1"/>
</dbReference>
<dbReference type="Gene3D" id="2.30.42.10">
    <property type="match status" value="1"/>
</dbReference>
<keyword evidence="2 3" id="KW-0728">SH3 domain</keyword>
<protein>
    <submittedName>
        <fullName evidence="7">Oidioi.mRNA.OKI2018_I69.chr2.g7329.t1.cds</fullName>
    </submittedName>
</protein>
<dbReference type="InterPro" id="IPR036028">
    <property type="entry name" value="SH3-like_dom_sf"/>
</dbReference>
<dbReference type="PROSITE" id="PS51022">
    <property type="entry name" value="L27"/>
    <property type="match status" value="1"/>
</dbReference>
<proteinExistence type="inferred from homology"/>
<feature type="domain" description="L27" evidence="6">
    <location>
        <begin position="41"/>
        <end position="96"/>
    </location>
</feature>
<dbReference type="SUPFAM" id="SSF52540">
    <property type="entry name" value="P-loop containing nucleoside triphosphate hydrolases"/>
    <property type="match status" value="1"/>
</dbReference>
<dbReference type="PANTHER" id="PTHR23122">
    <property type="entry name" value="MEMBRANE-ASSOCIATED GUANYLATE KINASE MAGUK"/>
    <property type="match status" value="1"/>
</dbReference>
<dbReference type="SUPFAM" id="SSF50044">
    <property type="entry name" value="SH3-domain"/>
    <property type="match status" value="1"/>
</dbReference>
<dbReference type="EMBL" id="OU015567">
    <property type="protein sequence ID" value="CAG5113201.1"/>
    <property type="molecule type" value="Genomic_DNA"/>
</dbReference>
<sequence>MRNSDHPLGGNSARETDLLFLTGINDSMEGSERSKSITERPAAATSDFGVLLDTVARSLSDSTHLENELKKLLNSRSMKQLASCHDRIVACEDRPKSLFDENEENLIPKIQPDEEFIKTAGINKRPGVPLGLSVVDRGHDIIIHRVMVGSYIDKLGLLKRGYVIRAVNNRIFSNAAELQEYISNTDGSLVFKLAVKLDAEEKPKPVSTPFVRAYFSYRPDRDSLLPKKNVGVGFESGDVLIVHDKSDKLYWQAENIRTKQTGLIPSEWLEERRRTKKIQKEAQRRQITKETTERIFSASKSQEFDRCDCQIYESVARMPPFKRKMLILIGAIGVGREAIAKRLITTHPERFGRPRPDTTRQDVSKDKYNIRSLEEINDALAQKEFIEYGNYDGHFFGTRMKSIQDVISQNKICVLDTNPWTLRYLKTPQFMPYVVFIKSPSFDTLKAKQRSQVENGWSEVEQDDSECRRIVLESERLSKEYAHYFDSSLVNDNFDETFQKLLSEIDRLSVDHQWVPVSWVF</sequence>
<evidence type="ECO:0000259" key="4">
    <source>
        <dbReference type="PROSITE" id="PS50002"/>
    </source>
</evidence>
<evidence type="ECO:0000256" key="1">
    <source>
        <dbReference type="ARBA" id="ARBA00007014"/>
    </source>
</evidence>
<dbReference type="InterPro" id="IPR027417">
    <property type="entry name" value="P-loop_NTPase"/>
</dbReference>
<evidence type="ECO:0000259" key="5">
    <source>
        <dbReference type="PROSITE" id="PS50052"/>
    </source>
</evidence>
<evidence type="ECO:0000256" key="2">
    <source>
        <dbReference type="ARBA" id="ARBA00022443"/>
    </source>
</evidence>
<dbReference type="Gene3D" id="3.40.50.300">
    <property type="entry name" value="P-loop containing nucleotide triphosphate hydrolases"/>
    <property type="match status" value="1"/>
</dbReference>
<name>A0ABN7TEV7_OIKDI</name>
<evidence type="ECO:0000313" key="8">
    <source>
        <dbReference type="Proteomes" id="UP001158576"/>
    </source>
</evidence>